<keyword evidence="4 7" id="KW-0677">Repeat</keyword>
<dbReference type="RefSeq" id="WP_066351247.1">
    <property type="nucleotide sequence ID" value="NZ_CP032099.1"/>
</dbReference>
<keyword evidence="5 7" id="KW-0443">Lipid metabolism</keyword>
<dbReference type="CDD" id="cd03352">
    <property type="entry name" value="LbH_LpxD"/>
    <property type="match status" value="1"/>
</dbReference>
<name>A0AAD0SMK9_9BACT</name>
<proteinExistence type="inferred from homology"/>
<dbReference type="PANTHER" id="PTHR43378:SF2">
    <property type="entry name" value="UDP-3-O-ACYLGLUCOSAMINE N-ACYLTRANSFERASE 1, MITOCHONDRIAL-RELATED"/>
    <property type="match status" value="1"/>
</dbReference>
<dbReference type="EMBL" id="CP032099">
    <property type="protein sequence ID" value="AXX84888.1"/>
    <property type="molecule type" value="Genomic_DNA"/>
</dbReference>
<keyword evidence="6 7" id="KW-0012">Acyltransferase</keyword>
<gene>
    <name evidence="7 9" type="primary">lpxD</name>
    <name evidence="9" type="ORF">ASKIR_1081</name>
    <name evidence="10" type="ORF">CP959_07705</name>
</gene>
<keyword evidence="12" id="KW-1185">Reference proteome</keyword>
<comment type="pathway">
    <text evidence="7">Bacterial outer membrane biogenesis; LPS lipid A biosynthesis.</text>
</comment>
<dbReference type="Pfam" id="PF04613">
    <property type="entry name" value="LpxD"/>
    <property type="match status" value="1"/>
</dbReference>
<evidence type="ECO:0000313" key="12">
    <source>
        <dbReference type="Proteomes" id="UP000290580"/>
    </source>
</evidence>
<dbReference type="NCBIfam" id="NF002060">
    <property type="entry name" value="PRK00892.1"/>
    <property type="match status" value="1"/>
</dbReference>
<dbReference type="PANTHER" id="PTHR43378">
    <property type="entry name" value="UDP-3-O-ACYLGLUCOSAMINE N-ACYLTRANSFERASE"/>
    <property type="match status" value="1"/>
</dbReference>
<evidence type="ECO:0000256" key="6">
    <source>
        <dbReference type="ARBA" id="ARBA00023315"/>
    </source>
</evidence>
<dbReference type="Gene3D" id="2.160.10.10">
    <property type="entry name" value="Hexapeptide repeat proteins"/>
    <property type="match status" value="1"/>
</dbReference>
<dbReference type="EMBL" id="NXIC01000004">
    <property type="protein sequence ID" value="RXI25654.1"/>
    <property type="molecule type" value="Genomic_DNA"/>
</dbReference>
<dbReference type="Gene3D" id="3.40.1390.10">
    <property type="entry name" value="MurE/MurF, N-terminal domain"/>
    <property type="match status" value="1"/>
</dbReference>
<dbReference type="InterPro" id="IPR020573">
    <property type="entry name" value="UDP_GlcNAc_AcTrfase_non-rep"/>
</dbReference>
<dbReference type="GO" id="GO:0103118">
    <property type="term" value="F:UDP-3-O-[(3R)-3-hydroxyacyl]-glucosamine N-acyltransferase activity"/>
    <property type="evidence" value="ECO:0007669"/>
    <property type="project" value="UniProtKB-EC"/>
</dbReference>
<keyword evidence="2 7" id="KW-0441">Lipid A biosynthesis</keyword>
<evidence type="ECO:0000256" key="1">
    <source>
        <dbReference type="ARBA" id="ARBA00022516"/>
    </source>
</evidence>
<evidence type="ECO:0000313" key="10">
    <source>
        <dbReference type="EMBL" id="RXI25654.1"/>
    </source>
</evidence>
<dbReference type="HAMAP" id="MF_00523">
    <property type="entry name" value="LpxD"/>
    <property type="match status" value="1"/>
</dbReference>
<accession>A0AAD0SMK9</accession>
<organism evidence="9 11">
    <name type="scientific">Aliarcobacter skirrowii CCUG 10374</name>
    <dbReference type="NCBI Taxonomy" id="1032239"/>
    <lineage>
        <taxon>Bacteria</taxon>
        <taxon>Pseudomonadati</taxon>
        <taxon>Campylobacterota</taxon>
        <taxon>Epsilonproteobacteria</taxon>
        <taxon>Campylobacterales</taxon>
        <taxon>Arcobacteraceae</taxon>
        <taxon>Aliarcobacter</taxon>
    </lineage>
</organism>
<evidence type="ECO:0000313" key="11">
    <source>
        <dbReference type="Proteomes" id="UP000262029"/>
    </source>
</evidence>
<evidence type="ECO:0000256" key="3">
    <source>
        <dbReference type="ARBA" id="ARBA00022679"/>
    </source>
</evidence>
<dbReference type="InterPro" id="IPR007691">
    <property type="entry name" value="LpxD"/>
</dbReference>
<dbReference type="NCBIfam" id="TIGR01853">
    <property type="entry name" value="lipid_A_lpxD"/>
    <property type="match status" value="1"/>
</dbReference>
<reference evidence="9 11" key="2">
    <citation type="submission" date="2018-08" db="EMBL/GenBank/DDBJ databases">
        <title>Complete genome of the Arcobacter skirrowii type strain LMG 6621.</title>
        <authorList>
            <person name="Miller W.G."/>
            <person name="Yee E."/>
            <person name="Bono J.L."/>
        </authorList>
    </citation>
    <scope>NUCLEOTIDE SEQUENCE [LARGE SCALE GENOMIC DNA]</scope>
    <source>
        <strain evidence="9 11">CCUG 10374</strain>
    </source>
</reference>
<evidence type="ECO:0000256" key="4">
    <source>
        <dbReference type="ARBA" id="ARBA00022737"/>
    </source>
</evidence>
<protein>
    <recommendedName>
        <fullName evidence="7">UDP-3-O-acylglucosamine N-acyltransferase</fullName>
        <ecNumber evidence="7">2.3.1.191</ecNumber>
    </recommendedName>
</protein>
<evidence type="ECO:0000256" key="2">
    <source>
        <dbReference type="ARBA" id="ARBA00022556"/>
    </source>
</evidence>
<dbReference type="AlphaFoldDB" id="A0AAD0SMK9"/>
<dbReference type="SUPFAM" id="SSF51161">
    <property type="entry name" value="Trimeric LpxA-like enzymes"/>
    <property type="match status" value="1"/>
</dbReference>
<feature type="active site" description="Proton acceptor" evidence="7">
    <location>
        <position position="229"/>
    </location>
</feature>
<comment type="function">
    <text evidence="7">Catalyzes the N-acylation of UDP-3-O-acylglucosamine using 3-hydroxyacyl-ACP as the acyl donor. Is involved in the biosynthesis of lipid A, a phosphorylated glycolipid that anchors the lipopolysaccharide to the outer membrane of the cell.</text>
</comment>
<dbReference type="Proteomes" id="UP000262029">
    <property type="component" value="Chromosome"/>
</dbReference>
<dbReference type="GO" id="GO:0016410">
    <property type="term" value="F:N-acyltransferase activity"/>
    <property type="evidence" value="ECO:0007669"/>
    <property type="project" value="InterPro"/>
</dbReference>
<dbReference type="Proteomes" id="UP000290580">
    <property type="component" value="Unassembled WGS sequence"/>
</dbReference>
<dbReference type="InterPro" id="IPR011004">
    <property type="entry name" value="Trimer_LpxA-like_sf"/>
</dbReference>
<dbReference type="GeneID" id="61750833"/>
<comment type="catalytic activity">
    <reaction evidence="7">
        <text>a UDP-3-O-[(3R)-3-hydroxyacyl]-alpha-D-glucosamine + a (3R)-hydroxyacyl-[ACP] = a UDP-2-N,3-O-bis[(3R)-3-hydroxyacyl]-alpha-D-glucosamine + holo-[ACP] + H(+)</text>
        <dbReference type="Rhea" id="RHEA:53836"/>
        <dbReference type="Rhea" id="RHEA-COMP:9685"/>
        <dbReference type="Rhea" id="RHEA-COMP:9945"/>
        <dbReference type="ChEBI" id="CHEBI:15378"/>
        <dbReference type="ChEBI" id="CHEBI:64479"/>
        <dbReference type="ChEBI" id="CHEBI:78827"/>
        <dbReference type="ChEBI" id="CHEBI:137740"/>
        <dbReference type="ChEBI" id="CHEBI:137748"/>
        <dbReference type="EC" id="2.3.1.191"/>
    </reaction>
</comment>
<evidence type="ECO:0000256" key="7">
    <source>
        <dbReference type="HAMAP-Rule" id="MF_00523"/>
    </source>
</evidence>
<evidence type="ECO:0000259" key="8">
    <source>
        <dbReference type="Pfam" id="PF04613"/>
    </source>
</evidence>
<dbReference type="GO" id="GO:0016020">
    <property type="term" value="C:membrane"/>
    <property type="evidence" value="ECO:0007669"/>
    <property type="project" value="GOC"/>
</dbReference>
<reference evidence="10 12" key="1">
    <citation type="submission" date="2017-09" db="EMBL/GenBank/DDBJ databases">
        <title>Genomics of the genus Arcobacter.</title>
        <authorList>
            <person name="Perez-Cataluna A."/>
            <person name="Figueras M.J."/>
            <person name="Salas-Masso N."/>
        </authorList>
    </citation>
    <scope>NUCLEOTIDE SEQUENCE [LARGE SCALE GENOMIC DNA]</scope>
    <source>
        <strain evidence="10 12">LMG 6621</strain>
    </source>
</reference>
<keyword evidence="3 7" id="KW-0808">Transferase</keyword>
<dbReference type="Pfam" id="PF00132">
    <property type="entry name" value="Hexapep"/>
    <property type="match status" value="3"/>
</dbReference>
<comment type="subunit">
    <text evidence="7">Homotrimer.</text>
</comment>
<dbReference type="InterPro" id="IPR001451">
    <property type="entry name" value="Hexapep"/>
</dbReference>
<evidence type="ECO:0000256" key="5">
    <source>
        <dbReference type="ARBA" id="ARBA00023098"/>
    </source>
</evidence>
<comment type="similarity">
    <text evidence="7">Belongs to the transferase hexapeptide repeat family. LpxD subfamily.</text>
</comment>
<evidence type="ECO:0000313" key="9">
    <source>
        <dbReference type="EMBL" id="AXX84888.1"/>
    </source>
</evidence>
<sequence length="315" mass="33961">MTLKQIANYLQLDCDTDIEITALNSLEDANINELSFLENPKYVEKLKSTKAGAVFVNKELLNEVPKGVVALVCDEPYLNLAKASKLFAPKLFETEGKEPIIGKDTIIMPNVFIGRNSIIGSNCTIMAGSFIGDNVQIGNNTIIYPNVTVYRDCKIGSDCIIHSGTVIGSDGFGFANTKDGKYIKIYQNGNVIIGSDVEIGANCTIDRAVFKSTIIEDGVRIDNLVHIAHNCKIGKGSVLVTQVGIAGSTTLQPYVVMGAQSGAAGHLEIAAFSTIAARGGVTKTIKEPKKTWAGFPLIEHRNWLKLQGKISNLLK</sequence>
<feature type="domain" description="UDP-3-O-[3-hydroxymyristoyl] glucosamine N-acyltransferase non-repeat region" evidence="8">
    <location>
        <begin position="17"/>
        <end position="86"/>
    </location>
</feature>
<dbReference type="EC" id="2.3.1.191" evidence="7"/>
<keyword evidence="1 7" id="KW-0444">Lipid biosynthesis</keyword>
<dbReference type="GO" id="GO:0009245">
    <property type="term" value="P:lipid A biosynthetic process"/>
    <property type="evidence" value="ECO:0007669"/>
    <property type="project" value="UniProtKB-UniRule"/>
</dbReference>